<dbReference type="InterPro" id="IPR027417">
    <property type="entry name" value="P-loop_NTPase"/>
</dbReference>
<keyword evidence="2" id="KW-0547">Nucleotide-binding</keyword>
<keyword evidence="6" id="KW-1185">Reference proteome</keyword>
<dbReference type="GO" id="GO:0005524">
    <property type="term" value="F:ATP binding"/>
    <property type="evidence" value="ECO:0007669"/>
    <property type="project" value="UniProtKB-KW"/>
</dbReference>
<sequence length="273" mass="30225">MTYTGIMRKLHRESCGLCRTELKNFGVTIGKTEILRDIDLHIHCGELTALVGPNGAGKTTLLKAILGEISHTGELSFLDAGDCRRNPIVGYVPQRLEFDTGSPISVLDLFAACLSSWPVCLGHSRRLRERASARLASVQAEHLLDRRLGDLSGGELQRVLLAMALDPNPDLLLLDEPVSGVDVQGKEIFYDLVSNLRQQYDLSIILVSHDWPLVSRYADRIVLLDRTIQYCGTPQEVFSDEKILRSYGPPVREEIDQIRVKPQIIPSGEGVGA</sequence>
<dbReference type="RefSeq" id="WP_277443728.1">
    <property type="nucleotide sequence ID" value="NZ_JAKOAV010000013.1"/>
</dbReference>
<feature type="domain" description="ABC transporter" evidence="4">
    <location>
        <begin position="20"/>
        <end position="250"/>
    </location>
</feature>
<reference evidence="5" key="1">
    <citation type="submission" date="2022-02" db="EMBL/GenBank/DDBJ databases">
        <authorList>
            <person name="Leng L."/>
        </authorList>
    </citation>
    <scope>NUCLEOTIDE SEQUENCE</scope>
    <source>
        <strain evidence="5">JI</strain>
    </source>
</reference>
<comment type="caution">
    <text evidence="5">The sequence shown here is derived from an EMBL/GenBank/DDBJ whole genome shotgun (WGS) entry which is preliminary data.</text>
</comment>
<evidence type="ECO:0000256" key="1">
    <source>
        <dbReference type="ARBA" id="ARBA00022448"/>
    </source>
</evidence>
<dbReference type="PROSITE" id="PS50893">
    <property type="entry name" value="ABC_TRANSPORTER_2"/>
    <property type="match status" value="1"/>
</dbReference>
<evidence type="ECO:0000256" key="2">
    <source>
        <dbReference type="ARBA" id="ARBA00022741"/>
    </source>
</evidence>
<organism evidence="5 6">
    <name type="scientific">Pelotomaculum isophthalicicum JI</name>
    <dbReference type="NCBI Taxonomy" id="947010"/>
    <lineage>
        <taxon>Bacteria</taxon>
        <taxon>Bacillati</taxon>
        <taxon>Bacillota</taxon>
        <taxon>Clostridia</taxon>
        <taxon>Eubacteriales</taxon>
        <taxon>Desulfotomaculaceae</taxon>
        <taxon>Pelotomaculum</taxon>
    </lineage>
</organism>
<evidence type="ECO:0000313" key="6">
    <source>
        <dbReference type="Proteomes" id="UP001154312"/>
    </source>
</evidence>
<dbReference type="PANTHER" id="PTHR42734">
    <property type="entry name" value="METAL TRANSPORT SYSTEM ATP-BINDING PROTEIN TM_0124-RELATED"/>
    <property type="match status" value="1"/>
</dbReference>
<dbReference type="Pfam" id="PF00005">
    <property type="entry name" value="ABC_tran"/>
    <property type="match status" value="1"/>
</dbReference>
<keyword evidence="3 5" id="KW-0067">ATP-binding</keyword>
<keyword evidence="1" id="KW-0813">Transport</keyword>
<dbReference type="PANTHER" id="PTHR42734:SF7">
    <property type="entry name" value="ATP-BINDING COMPONENT OF ABC TRANSPORTER-RELATED"/>
    <property type="match status" value="1"/>
</dbReference>
<dbReference type="InterPro" id="IPR003593">
    <property type="entry name" value="AAA+_ATPase"/>
</dbReference>
<dbReference type="SUPFAM" id="SSF52540">
    <property type="entry name" value="P-loop containing nucleoside triphosphate hydrolases"/>
    <property type="match status" value="1"/>
</dbReference>
<name>A0A9X4H1S6_9FIRM</name>
<dbReference type="AlphaFoldDB" id="A0A9X4H1S6"/>
<evidence type="ECO:0000259" key="4">
    <source>
        <dbReference type="PROSITE" id="PS50893"/>
    </source>
</evidence>
<accession>A0A9X4H1S6</accession>
<protein>
    <submittedName>
        <fullName evidence="5">Metal ABC transporter ATP-binding protein</fullName>
    </submittedName>
</protein>
<evidence type="ECO:0000313" key="5">
    <source>
        <dbReference type="EMBL" id="MDF9408406.1"/>
    </source>
</evidence>
<dbReference type="InterPro" id="IPR017871">
    <property type="entry name" value="ABC_transporter-like_CS"/>
</dbReference>
<dbReference type="Gene3D" id="3.40.50.300">
    <property type="entry name" value="P-loop containing nucleotide triphosphate hydrolases"/>
    <property type="match status" value="1"/>
</dbReference>
<dbReference type="InterPro" id="IPR003439">
    <property type="entry name" value="ABC_transporter-like_ATP-bd"/>
</dbReference>
<dbReference type="SMART" id="SM00382">
    <property type="entry name" value="AAA"/>
    <property type="match status" value="1"/>
</dbReference>
<dbReference type="GO" id="GO:0016887">
    <property type="term" value="F:ATP hydrolysis activity"/>
    <property type="evidence" value="ECO:0007669"/>
    <property type="project" value="InterPro"/>
</dbReference>
<dbReference type="InterPro" id="IPR050153">
    <property type="entry name" value="Metal_Ion_Import_ABC"/>
</dbReference>
<dbReference type="EMBL" id="JAKOAV010000013">
    <property type="protein sequence ID" value="MDF9408406.1"/>
    <property type="molecule type" value="Genomic_DNA"/>
</dbReference>
<dbReference type="PROSITE" id="PS00211">
    <property type="entry name" value="ABC_TRANSPORTER_1"/>
    <property type="match status" value="1"/>
</dbReference>
<proteinExistence type="predicted"/>
<gene>
    <name evidence="5" type="ORF">L7E55_08550</name>
</gene>
<dbReference type="Proteomes" id="UP001154312">
    <property type="component" value="Unassembled WGS sequence"/>
</dbReference>
<evidence type="ECO:0000256" key="3">
    <source>
        <dbReference type="ARBA" id="ARBA00022840"/>
    </source>
</evidence>